<evidence type="ECO:0000313" key="1">
    <source>
        <dbReference type="EMBL" id="KAJ8121900.1"/>
    </source>
</evidence>
<sequence>MGPLGHGYFQSGTVARRWEIRSAGWPAVSVRSGNPTVLREKARVFGAAHRDRIAGMEFRGVAMSARLIWAPANSRHVQRTKELLHAVA</sequence>
<proteinExistence type="predicted"/>
<reference evidence="1" key="1">
    <citation type="submission" date="2022-12" db="EMBL/GenBank/DDBJ databases">
        <title>Genome Sequence of Lasiodiplodia mahajangana.</title>
        <authorList>
            <person name="Buettner E."/>
        </authorList>
    </citation>
    <scope>NUCLEOTIDE SEQUENCE</scope>
    <source>
        <strain evidence="1">VT137</strain>
    </source>
</reference>
<keyword evidence="2" id="KW-1185">Reference proteome</keyword>
<accession>A0ACC2J3D6</accession>
<name>A0ACC2J3D6_9PEZI</name>
<evidence type="ECO:0000313" key="2">
    <source>
        <dbReference type="Proteomes" id="UP001153332"/>
    </source>
</evidence>
<comment type="caution">
    <text evidence="1">The sequence shown here is derived from an EMBL/GenBank/DDBJ whole genome shotgun (WGS) entry which is preliminary data.</text>
</comment>
<gene>
    <name evidence="1" type="ORF">O1611_g9979</name>
</gene>
<protein>
    <submittedName>
        <fullName evidence="1">Uncharacterized protein</fullName>
    </submittedName>
</protein>
<dbReference type="Proteomes" id="UP001153332">
    <property type="component" value="Unassembled WGS sequence"/>
</dbReference>
<organism evidence="1 2">
    <name type="scientific">Lasiodiplodia mahajangana</name>
    <dbReference type="NCBI Taxonomy" id="1108764"/>
    <lineage>
        <taxon>Eukaryota</taxon>
        <taxon>Fungi</taxon>
        <taxon>Dikarya</taxon>
        <taxon>Ascomycota</taxon>
        <taxon>Pezizomycotina</taxon>
        <taxon>Dothideomycetes</taxon>
        <taxon>Dothideomycetes incertae sedis</taxon>
        <taxon>Botryosphaeriales</taxon>
        <taxon>Botryosphaeriaceae</taxon>
        <taxon>Lasiodiplodia</taxon>
    </lineage>
</organism>
<dbReference type="EMBL" id="JAPUUL010003701">
    <property type="protein sequence ID" value="KAJ8121900.1"/>
    <property type="molecule type" value="Genomic_DNA"/>
</dbReference>